<protein>
    <recommendedName>
        <fullName evidence="4">HlyD family secretion protein</fullName>
    </recommendedName>
</protein>
<comment type="caution">
    <text evidence="2">The sequence shown here is derived from an EMBL/GenBank/DDBJ whole genome shotgun (WGS) entry which is preliminary data.</text>
</comment>
<keyword evidence="1" id="KW-1133">Transmembrane helix</keyword>
<evidence type="ECO:0008006" key="4">
    <source>
        <dbReference type="Google" id="ProtNLM"/>
    </source>
</evidence>
<dbReference type="Proteomes" id="UP001202402">
    <property type="component" value="Unassembled WGS sequence"/>
</dbReference>
<evidence type="ECO:0000313" key="2">
    <source>
        <dbReference type="EMBL" id="MCH4287363.1"/>
    </source>
</evidence>
<gene>
    <name evidence="2" type="ORF">LQE99_19755</name>
</gene>
<keyword evidence="1" id="KW-0472">Membrane</keyword>
<evidence type="ECO:0000256" key="1">
    <source>
        <dbReference type="SAM" id="Phobius"/>
    </source>
</evidence>
<sequence>MSDMHFKVPSKDAIKSKMISALCLALIILSLYTTYYLLFFRTTGVDITKDIEILYRGEDGSGVVSVRNKNLNYNQRIQEFMDTVEYKVTPNKNLKNGDKIKISTTYDETLASRYHINAINVVKEVTVEGLPVRYENVKQIPQTLLDEVKDNSKKYLEKNMSSILSDDFTAFYFTSEPELENYRFMYRIFLNAKDDESKDKILDIYSITAKGEVNVSNKEEKLETKDETIYYMITYNEINTSGKILKEDIYGEKIIVSGKQNLQKEKDFKNYMSHKYGKQYTIEKIE</sequence>
<accession>A0ABS9RCH5</accession>
<name>A0ABS9RCH5_9FIRM</name>
<dbReference type="RefSeq" id="WP_240607625.1">
    <property type="nucleotide sequence ID" value="NZ_JAKVPQ010000021.1"/>
</dbReference>
<organism evidence="2 3">
    <name type="scientific">Amedibacillus hominis</name>
    <dbReference type="NCBI Taxonomy" id="2897776"/>
    <lineage>
        <taxon>Bacteria</taxon>
        <taxon>Bacillati</taxon>
        <taxon>Bacillota</taxon>
        <taxon>Erysipelotrichia</taxon>
        <taxon>Erysipelotrichales</taxon>
        <taxon>Erysipelotrichaceae</taxon>
        <taxon>Amedibacillus</taxon>
    </lineage>
</organism>
<evidence type="ECO:0000313" key="3">
    <source>
        <dbReference type="Proteomes" id="UP001202402"/>
    </source>
</evidence>
<feature type="transmembrane region" description="Helical" evidence="1">
    <location>
        <begin position="21"/>
        <end position="39"/>
    </location>
</feature>
<proteinExistence type="predicted"/>
<dbReference type="EMBL" id="JAKVPQ010000021">
    <property type="protein sequence ID" value="MCH4287363.1"/>
    <property type="molecule type" value="Genomic_DNA"/>
</dbReference>
<reference evidence="2 3" key="1">
    <citation type="submission" date="2022-02" db="EMBL/GenBank/DDBJ databases">
        <title>Genome of Erysipelotrichaceae sp. nov. NSJ-176 isolated from human feces.</title>
        <authorList>
            <person name="Abdugheni R."/>
        </authorList>
    </citation>
    <scope>NUCLEOTIDE SEQUENCE [LARGE SCALE GENOMIC DNA]</scope>
    <source>
        <strain evidence="2 3">NSJ-176</strain>
    </source>
</reference>
<keyword evidence="1" id="KW-0812">Transmembrane</keyword>
<keyword evidence="3" id="KW-1185">Reference proteome</keyword>